<feature type="region of interest" description="Disordered" evidence="1">
    <location>
        <begin position="149"/>
        <end position="190"/>
    </location>
</feature>
<organism evidence="3 4">
    <name type="scientific">Puccinia graminis f. sp. tritici</name>
    <dbReference type="NCBI Taxonomy" id="56615"/>
    <lineage>
        <taxon>Eukaryota</taxon>
        <taxon>Fungi</taxon>
        <taxon>Dikarya</taxon>
        <taxon>Basidiomycota</taxon>
        <taxon>Pucciniomycotina</taxon>
        <taxon>Pucciniomycetes</taxon>
        <taxon>Pucciniales</taxon>
        <taxon>Pucciniaceae</taxon>
        <taxon>Puccinia</taxon>
    </lineage>
</organism>
<proteinExistence type="predicted"/>
<dbReference type="EMBL" id="VSWC01000002">
    <property type="protein sequence ID" value="KAA1118115.1"/>
    <property type="molecule type" value="Genomic_DNA"/>
</dbReference>
<evidence type="ECO:0000313" key="3">
    <source>
        <dbReference type="EMBL" id="KAA1118115.1"/>
    </source>
</evidence>
<evidence type="ECO:0000256" key="2">
    <source>
        <dbReference type="SAM" id="SignalP"/>
    </source>
</evidence>
<keyword evidence="4" id="KW-1185">Reference proteome</keyword>
<sequence>MMLLTHRFSLPLPHLVLLVCLFKLSGTSLPIGIHAGSKVQTISPSEHSSSECNLNLIKDINASEIQPNGKRRKTTPSDSSDKTGLTDFYNFDPEGLEGEWWETIMTEFPAINGLEHGAVTPITIDNADPSEFEANNVQYAPPDKMDAQRQTQRMKEPQDITNQQGVSGTHPEMLSHGNRRHELPKPKPTYNVGNEELEIIRFSSTQKSKSLYGLANKALTTYGAKSETLYKIKKNFERKVEQYRFKQDAKCYYSIYLSGVLIDLIPDFQEYHSSAIDPIVMRNQEGLELESPQGWEGIKNVIARIIEALQYFNELASLNEIDVKLLHVQLVNTHGDLMEWFWDILFKRTDNYLPLSVPTGSEANELHRSINKVMHSVILDCKDAQNHQVYDVALSLLQIWYKASGLALEKPDYQDHLDNYWDLMAELGETKIQFKKVQHTSVFSNHNDDDGFATKVEGENSFNWTQLFTLISVHRKKIPRAGNIEEIWKLVHMGIPSIWNLAEAEKKNRLMDLPIYMIPLVQGRFTSKNKEVAIGLIMRKDLKRKRAHKIDIFSRRINQILIPLAILPSIISLDELDEQILGGKTGITPQDLIQWFQSILFDNTVNSLPLFGIIEMPSIPNQPPEKLFTSAQRYLSKQLTSSGIFTQDFCSKTALTLLGYFYEERALERGVPIPNDDHPDYHLKIMNKLLCSHITSKINVPRPVTHEIYYPTP</sequence>
<accession>A0A5B0QZ65</accession>
<comment type="caution">
    <text evidence="3">The sequence shown here is derived from an EMBL/GenBank/DDBJ whole genome shotgun (WGS) entry which is preliminary data.</text>
</comment>
<dbReference type="Proteomes" id="UP000324748">
    <property type="component" value="Unassembled WGS sequence"/>
</dbReference>
<reference evidence="3 4" key="1">
    <citation type="submission" date="2019-05" db="EMBL/GenBank/DDBJ databases">
        <title>Emergence of the Ug99 lineage of the wheat stem rust pathogen through somatic hybridization.</title>
        <authorList>
            <person name="Li F."/>
            <person name="Upadhyaya N.M."/>
            <person name="Sperschneider J."/>
            <person name="Matny O."/>
            <person name="Nguyen-Phuc H."/>
            <person name="Mago R."/>
            <person name="Raley C."/>
            <person name="Miller M.E."/>
            <person name="Silverstein K.A.T."/>
            <person name="Henningsen E."/>
            <person name="Hirsch C.D."/>
            <person name="Visser B."/>
            <person name="Pretorius Z.A."/>
            <person name="Steffenson B.J."/>
            <person name="Schwessinger B."/>
            <person name="Dodds P.N."/>
            <person name="Figueroa M."/>
        </authorList>
    </citation>
    <scope>NUCLEOTIDE SEQUENCE [LARGE SCALE GENOMIC DNA]</scope>
    <source>
        <strain evidence="3">21-0</strain>
    </source>
</reference>
<name>A0A5B0QZ65_PUCGR</name>
<feature type="chain" id="PRO_5022832776" evidence="2">
    <location>
        <begin position="29"/>
        <end position="713"/>
    </location>
</feature>
<protein>
    <submittedName>
        <fullName evidence="3">Uncharacterized protein</fullName>
    </submittedName>
</protein>
<gene>
    <name evidence="3" type="ORF">PGT21_031802</name>
</gene>
<evidence type="ECO:0000256" key="1">
    <source>
        <dbReference type="SAM" id="MobiDB-lite"/>
    </source>
</evidence>
<feature type="signal peptide" evidence="2">
    <location>
        <begin position="1"/>
        <end position="28"/>
    </location>
</feature>
<evidence type="ECO:0000313" key="4">
    <source>
        <dbReference type="Proteomes" id="UP000324748"/>
    </source>
</evidence>
<feature type="compositionally biased region" description="Basic and acidic residues" evidence="1">
    <location>
        <begin position="149"/>
        <end position="158"/>
    </location>
</feature>
<feature type="region of interest" description="Disordered" evidence="1">
    <location>
        <begin position="63"/>
        <end position="90"/>
    </location>
</feature>
<dbReference type="AlphaFoldDB" id="A0A5B0QZ65"/>
<keyword evidence="2" id="KW-0732">Signal</keyword>